<accession>A0ABP0ERQ4</accession>
<comment type="caution">
    <text evidence="2">The sequence shown here is derived from an EMBL/GenBank/DDBJ whole genome shotgun (WGS) entry which is preliminary data.</text>
</comment>
<protein>
    <recommendedName>
        <fullName evidence="4">Oxidative stress defense protein</fullName>
    </recommendedName>
</protein>
<keyword evidence="3" id="KW-1185">Reference proteome</keyword>
<dbReference type="Proteomes" id="UP001314181">
    <property type="component" value="Unassembled WGS sequence"/>
</dbReference>
<organism evidence="2 3">
    <name type="scientific">Candidatus Xenohaliotis californiensis</name>
    <dbReference type="NCBI Taxonomy" id="84677"/>
    <lineage>
        <taxon>Bacteria</taxon>
        <taxon>Pseudomonadati</taxon>
        <taxon>Pseudomonadota</taxon>
        <taxon>Alphaproteobacteria</taxon>
        <taxon>Rickettsiales</taxon>
        <taxon>Anaplasmataceae</taxon>
        <taxon>Candidatus Xenohaliotis</taxon>
    </lineage>
</organism>
<keyword evidence="1" id="KW-1133">Transmembrane helix</keyword>
<feature type="transmembrane region" description="Helical" evidence="1">
    <location>
        <begin position="28"/>
        <end position="46"/>
    </location>
</feature>
<proteinExistence type="predicted"/>
<sequence length="258" mass="29432">MNTNNITKDIEPMQNDYKKKCCYKTKKCCIWILLIALIMIPMLLAVKFKNNQYSNFISTNGSAEMVIKSNSIIAPIRLVVLNNSIENAQHSLNKKADIIKNFFIKNEIPENEIYVTPPSVYDKKIDNYDNRNERFRLEAMVIVKSQHANKVEKILSKLHQVSEHGVEFTVNNMFHIDYQPGIITNLEKDLVKKAMISAKAKADAIANISGLKIIGVRNAIYNGALVTESTKSTPSRYKTIRVDVNVDYKTKKLRANHL</sequence>
<dbReference type="InterPro" id="IPR007497">
    <property type="entry name" value="SIMPL/DUF541"/>
</dbReference>
<dbReference type="RefSeq" id="WP_338363397.1">
    <property type="nucleotide sequence ID" value="NZ_CAWVOK010000004.1"/>
</dbReference>
<keyword evidence="1" id="KW-0812">Transmembrane</keyword>
<dbReference type="EMBL" id="CAWVOK010000004">
    <property type="protein sequence ID" value="CAK8162391.1"/>
    <property type="molecule type" value="Genomic_DNA"/>
</dbReference>
<evidence type="ECO:0000313" key="2">
    <source>
        <dbReference type="EMBL" id="CAK8162391.1"/>
    </source>
</evidence>
<name>A0ABP0ERQ4_9RICK</name>
<dbReference type="Gene3D" id="3.30.70.2970">
    <property type="entry name" value="Protein of unknown function (DUF541), domain 2"/>
    <property type="match status" value="1"/>
</dbReference>
<dbReference type="PANTHER" id="PTHR34387:SF2">
    <property type="entry name" value="SLR1258 PROTEIN"/>
    <property type="match status" value="1"/>
</dbReference>
<dbReference type="Pfam" id="PF04402">
    <property type="entry name" value="SIMPL"/>
    <property type="match status" value="1"/>
</dbReference>
<dbReference type="PANTHER" id="PTHR34387">
    <property type="entry name" value="SLR1258 PROTEIN"/>
    <property type="match status" value="1"/>
</dbReference>
<dbReference type="Gene3D" id="3.30.110.170">
    <property type="entry name" value="Protein of unknown function (DUF541), domain 1"/>
    <property type="match status" value="1"/>
</dbReference>
<dbReference type="InterPro" id="IPR052022">
    <property type="entry name" value="26kDa_periplasmic_antigen"/>
</dbReference>
<evidence type="ECO:0000256" key="1">
    <source>
        <dbReference type="SAM" id="Phobius"/>
    </source>
</evidence>
<evidence type="ECO:0008006" key="4">
    <source>
        <dbReference type="Google" id="ProtNLM"/>
    </source>
</evidence>
<evidence type="ECO:0000313" key="3">
    <source>
        <dbReference type="Proteomes" id="UP001314181"/>
    </source>
</evidence>
<gene>
    <name evidence="2" type="ORF">CAXC1_130003</name>
</gene>
<keyword evidence="1" id="KW-0472">Membrane</keyword>
<reference evidence="2 3" key="1">
    <citation type="submission" date="2024-01" db="EMBL/GenBank/DDBJ databases">
        <authorList>
            <person name="Kunselman E."/>
        </authorList>
    </citation>
    <scope>NUCLEOTIDE SEQUENCE [LARGE SCALE GENOMIC DNA]</scope>
    <source>
        <strain evidence="2">2 abalone samples</strain>
    </source>
</reference>